<proteinExistence type="predicted"/>
<name>A0A915NFR9_9BILA</name>
<reference evidence="2" key="1">
    <citation type="submission" date="2022-11" db="UniProtKB">
        <authorList>
            <consortium name="WormBaseParasite"/>
        </authorList>
    </citation>
    <scope>IDENTIFICATION</scope>
</reference>
<evidence type="ECO:0000313" key="1">
    <source>
        <dbReference type="Proteomes" id="UP000887560"/>
    </source>
</evidence>
<dbReference type="AlphaFoldDB" id="A0A915NFR9"/>
<sequence length="106" mass="12248">MSKYLPSSVSQFNHIPFLQRKFYLFLFILIIIHKNSNSFPALLDESNNTNRSLTKFWEQPQQTSQTSKTTEFNINAQQDEQKPSYFKAIITNLKNYSLSGGDSPPP</sequence>
<organism evidence="1 2">
    <name type="scientific">Meloidogyne floridensis</name>
    <dbReference type="NCBI Taxonomy" id="298350"/>
    <lineage>
        <taxon>Eukaryota</taxon>
        <taxon>Metazoa</taxon>
        <taxon>Ecdysozoa</taxon>
        <taxon>Nematoda</taxon>
        <taxon>Chromadorea</taxon>
        <taxon>Rhabditida</taxon>
        <taxon>Tylenchina</taxon>
        <taxon>Tylenchomorpha</taxon>
        <taxon>Tylenchoidea</taxon>
        <taxon>Meloidogynidae</taxon>
        <taxon>Meloidogyninae</taxon>
        <taxon>Meloidogyne</taxon>
    </lineage>
</organism>
<keyword evidence="1" id="KW-1185">Reference proteome</keyword>
<dbReference type="WBParaSite" id="scf7180000418128.g2110">
    <property type="protein sequence ID" value="scf7180000418128.g2110"/>
    <property type="gene ID" value="scf7180000418128.g2110"/>
</dbReference>
<protein>
    <submittedName>
        <fullName evidence="2">Uncharacterized protein</fullName>
    </submittedName>
</protein>
<dbReference type="Proteomes" id="UP000887560">
    <property type="component" value="Unplaced"/>
</dbReference>
<evidence type="ECO:0000313" key="2">
    <source>
        <dbReference type="WBParaSite" id="scf7180000418128.g2110"/>
    </source>
</evidence>
<accession>A0A915NFR9</accession>